<evidence type="ECO:0000313" key="1">
    <source>
        <dbReference type="EMBL" id="VDM53052.1"/>
    </source>
</evidence>
<name>A0A158PE38_ANGCS</name>
<dbReference type="Proteomes" id="UP000267027">
    <property type="component" value="Unassembled WGS sequence"/>
</dbReference>
<keyword evidence="2" id="KW-1185">Reference proteome</keyword>
<accession>A0A158PE38</accession>
<dbReference type="EMBL" id="UYYA01000219">
    <property type="protein sequence ID" value="VDM53052.1"/>
    <property type="molecule type" value="Genomic_DNA"/>
</dbReference>
<evidence type="ECO:0000313" key="2">
    <source>
        <dbReference type="Proteomes" id="UP000267027"/>
    </source>
</evidence>
<proteinExistence type="predicted"/>
<gene>
    <name evidence="1" type="ORF">ACOC_LOCUS1467</name>
</gene>
<dbReference type="STRING" id="334426.A0A158PE38"/>
<sequence>MKRVMDHFWTHQPYEALRSAGAVDTKSEMVTAEASIRDQKILNAIASYAVLRNSNMSDSIQNERAVVELMRFIMQQPFDFLRIFVGDSCLVMTEGQLDFSGFSVKQGWTVPVALQIYWKPVFVIIYEAKVVSELIINVCHVIVVVETEVTKVMAKLPNLCEKRRRQVRRIMNISLSESLNEVDDSMNRATMSTTGGGSGEDCFVMCDPEQWCSVPLGLLPGASVDNFSLIIDDECIVSQRRAQQRNDLLLDVDIEFLPRAVTYLSHLFPLKDDSTSFTFEKDESTVAKELSNSSGESGEYDAAAIDRVFWRDVPTHLHTNEFKDIEQISTFHLANAALRRTEYNKKRNFMYGINLQDRKETFNTSSEGLLNQLSSWLLHEIKYDHYKGKLNYDTQFVFGVGRASGGHTPVHLQSIIGDDHGRLQHVLNDKLRALPDGVVFIEEQDCTEMPQKTNCSVLAACRGQGIDEATWEIGGQSVAPYNFLKACHQQGIVVHPNAFDLILIEPNETEVVGPLIEASTSRQQFKIKFLLDTQEDKLLEEENILMEKVGIIGGGRYYGLISQFVNDK</sequence>
<protein>
    <submittedName>
        <fullName evidence="3">JmjC domain-containing protein</fullName>
    </submittedName>
</protein>
<reference evidence="3" key="1">
    <citation type="submission" date="2016-04" db="UniProtKB">
        <authorList>
            <consortium name="WormBaseParasite"/>
        </authorList>
    </citation>
    <scope>IDENTIFICATION</scope>
</reference>
<evidence type="ECO:0000313" key="3">
    <source>
        <dbReference type="WBParaSite" id="ACOC_0000146601-mRNA-1"/>
    </source>
</evidence>
<dbReference type="AlphaFoldDB" id="A0A158PE38"/>
<reference evidence="1 2" key="2">
    <citation type="submission" date="2018-11" db="EMBL/GenBank/DDBJ databases">
        <authorList>
            <consortium name="Pathogen Informatics"/>
        </authorList>
    </citation>
    <scope>NUCLEOTIDE SEQUENCE [LARGE SCALE GENOMIC DNA]</scope>
    <source>
        <strain evidence="1 2">Costa Rica</strain>
    </source>
</reference>
<dbReference type="WBParaSite" id="ACOC_0000146601-mRNA-1">
    <property type="protein sequence ID" value="ACOC_0000146601-mRNA-1"/>
    <property type="gene ID" value="ACOC_0000146601"/>
</dbReference>
<dbReference type="OrthoDB" id="10263222at2759"/>
<organism evidence="3">
    <name type="scientific">Angiostrongylus costaricensis</name>
    <name type="common">Nematode worm</name>
    <dbReference type="NCBI Taxonomy" id="334426"/>
    <lineage>
        <taxon>Eukaryota</taxon>
        <taxon>Metazoa</taxon>
        <taxon>Ecdysozoa</taxon>
        <taxon>Nematoda</taxon>
        <taxon>Chromadorea</taxon>
        <taxon>Rhabditida</taxon>
        <taxon>Rhabditina</taxon>
        <taxon>Rhabditomorpha</taxon>
        <taxon>Strongyloidea</taxon>
        <taxon>Metastrongylidae</taxon>
        <taxon>Angiostrongylus</taxon>
    </lineage>
</organism>